<protein>
    <submittedName>
        <fullName evidence="13">Uncharacterized protein</fullName>
    </submittedName>
</protein>
<evidence type="ECO:0000256" key="8">
    <source>
        <dbReference type="ARBA" id="ARBA00023163"/>
    </source>
</evidence>
<dbReference type="STRING" id="1745343.A0A2J6QAA5"/>
<dbReference type="Pfam" id="PF20644">
    <property type="entry name" value="Rrn7_cyclin_N"/>
    <property type="match status" value="1"/>
</dbReference>
<dbReference type="OrthoDB" id="428577at2759"/>
<dbReference type="PANTHER" id="PTHR31576:SF2">
    <property type="entry name" value="TATA BOX-BINDING PROTEIN-ASSOCIATED FACTOR RNA POLYMERASE I SUBUNIT B"/>
    <property type="match status" value="1"/>
</dbReference>
<dbReference type="GO" id="GO:0001164">
    <property type="term" value="F:RNA polymerase I core promoter sequence-specific DNA binding"/>
    <property type="evidence" value="ECO:0007669"/>
    <property type="project" value="InterPro"/>
</dbReference>
<accession>A0A2J6QAA5</accession>
<evidence type="ECO:0000259" key="10">
    <source>
        <dbReference type="Pfam" id="PF11781"/>
    </source>
</evidence>
<dbReference type="GO" id="GO:0042790">
    <property type="term" value="P:nucleolar large rRNA transcription by RNA polymerase I"/>
    <property type="evidence" value="ECO:0007669"/>
    <property type="project" value="TreeGrafter"/>
</dbReference>
<dbReference type="PANTHER" id="PTHR31576">
    <property type="entry name" value="TATA BOX-BINDING PROTEIN-ASSOCIATED FACTOR RNA POLYMERASE I SUBUNIT B"/>
    <property type="match status" value="1"/>
</dbReference>
<keyword evidence="4" id="KW-0863">Zinc-finger</keyword>
<dbReference type="Pfam" id="PF11781">
    <property type="entry name" value="Zn_ribbon_RRN7"/>
    <property type="match status" value="1"/>
</dbReference>
<evidence type="ECO:0000259" key="11">
    <source>
        <dbReference type="Pfam" id="PF20644"/>
    </source>
</evidence>
<dbReference type="Pfam" id="PF20645">
    <property type="entry name" value="Rrn7_cyclin_C"/>
    <property type="match status" value="1"/>
</dbReference>
<comment type="similarity">
    <text evidence="2">Belongs to the RRN7/TAF1B family.</text>
</comment>
<feature type="domain" description="Rrn7/TAF1B C-terminal cyclin" evidence="12">
    <location>
        <begin position="242"/>
        <end position="405"/>
    </location>
</feature>
<dbReference type="InterPro" id="IPR021752">
    <property type="entry name" value="TF_Rrn7_Zf"/>
</dbReference>
<dbReference type="EMBL" id="KZ613475">
    <property type="protein sequence ID" value="PMD23191.1"/>
    <property type="molecule type" value="Genomic_DNA"/>
</dbReference>
<comment type="subcellular location">
    <subcellularLocation>
        <location evidence="1">Nucleus</location>
        <location evidence="1">Nucleolus</location>
    </subcellularLocation>
</comment>
<evidence type="ECO:0000256" key="1">
    <source>
        <dbReference type="ARBA" id="ARBA00004604"/>
    </source>
</evidence>
<keyword evidence="14" id="KW-1185">Reference proteome</keyword>
<evidence type="ECO:0000313" key="14">
    <source>
        <dbReference type="Proteomes" id="UP000235672"/>
    </source>
</evidence>
<keyword evidence="7" id="KW-0238">DNA-binding</keyword>
<organism evidence="13 14">
    <name type="scientific">Hyaloscypha hepaticicola</name>
    <dbReference type="NCBI Taxonomy" id="2082293"/>
    <lineage>
        <taxon>Eukaryota</taxon>
        <taxon>Fungi</taxon>
        <taxon>Dikarya</taxon>
        <taxon>Ascomycota</taxon>
        <taxon>Pezizomycotina</taxon>
        <taxon>Leotiomycetes</taxon>
        <taxon>Helotiales</taxon>
        <taxon>Hyaloscyphaceae</taxon>
        <taxon>Hyaloscypha</taxon>
    </lineage>
</organism>
<evidence type="ECO:0000256" key="7">
    <source>
        <dbReference type="ARBA" id="ARBA00023125"/>
    </source>
</evidence>
<evidence type="ECO:0000259" key="12">
    <source>
        <dbReference type="Pfam" id="PF20645"/>
    </source>
</evidence>
<proteinExistence type="inferred from homology"/>
<feature type="domain" description="RRN7-type" evidence="10">
    <location>
        <begin position="11"/>
        <end position="43"/>
    </location>
</feature>
<sequence>MSSRIEYQRFRRGESCTEDGCRARKFYIEDGKKFCQRGHEQAGFTQTQQDEDDWNAQGKKSRKVREEKARIETVLSGSEARELFLECYQLILWKQCHWLINIKGFLKELETVVRDLWGLRLGVIQRIGDERGGYGSGTGTIMFSSASEAERSDSDATGGKSLGSRRSRKSVTLEERLPRLVETLALCYLGTLLLRLPTSLGEFFNWATREEMIYNRAIKEVPREMRSKLPGYFYSALEIKAPLNGAKLYGTVLELMEFYNLHFEMVFPPLNYPLLLFKHVRDLGLPLEIYPAVRRLASLLELDFSFPILHKRSYGVSAYPEIQLMSLIVIAAKLSHPFDDIDRVPQSEVDPTTVKVDWVKWRKITAEAPSKGLRRGEAIQVTDADVMKMSGNQMDDYLDWYQRTWLDDRSPKIAEQILELFPLSDLPSLPAEDSNYEHCVQRLKEVQQTLILQKFKPLQVGEIDEIKRPGEFYKRYRKAEQLPKNAKAFYELAALNAGISLNTLVMGVFQFEVQLDNWLLRERKRSLIGENGTPPHGG</sequence>
<keyword evidence="9" id="KW-0539">Nucleus</keyword>
<reference evidence="13 14" key="1">
    <citation type="submission" date="2016-05" db="EMBL/GenBank/DDBJ databases">
        <title>A degradative enzymes factory behind the ericoid mycorrhizal symbiosis.</title>
        <authorList>
            <consortium name="DOE Joint Genome Institute"/>
            <person name="Martino E."/>
            <person name="Morin E."/>
            <person name="Grelet G."/>
            <person name="Kuo A."/>
            <person name="Kohler A."/>
            <person name="Daghino S."/>
            <person name="Barry K."/>
            <person name="Choi C."/>
            <person name="Cichocki N."/>
            <person name="Clum A."/>
            <person name="Copeland A."/>
            <person name="Hainaut M."/>
            <person name="Haridas S."/>
            <person name="Labutti K."/>
            <person name="Lindquist E."/>
            <person name="Lipzen A."/>
            <person name="Khouja H.-R."/>
            <person name="Murat C."/>
            <person name="Ohm R."/>
            <person name="Olson A."/>
            <person name="Spatafora J."/>
            <person name="Veneault-Fourrey C."/>
            <person name="Henrissat B."/>
            <person name="Grigoriev I."/>
            <person name="Martin F."/>
            <person name="Perotto S."/>
        </authorList>
    </citation>
    <scope>NUCLEOTIDE SEQUENCE [LARGE SCALE GENOMIC DNA]</scope>
    <source>
        <strain evidence="13 14">UAMH 7357</strain>
    </source>
</reference>
<evidence type="ECO:0000256" key="2">
    <source>
        <dbReference type="ARBA" id="ARBA00006899"/>
    </source>
</evidence>
<evidence type="ECO:0000256" key="4">
    <source>
        <dbReference type="ARBA" id="ARBA00022771"/>
    </source>
</evidence>
<dbReference type="GO" id="GO:0008270">
    <property type="term" value="F:zinc ion binding"/>
    <property type="evidence" value="ECO:0007669"/>
    <property type="project" value="UniProtKB-KW"/>
</dbReference>
<dbReference type="AlphaFoldDB" id="A0A2J6QAA5"/>
<dbReference type="InterPro" id="IPR048540">
    <property type="entry name" value="Rrn7_cyclin_N"/>
</dbReference>
<evidence type="ECO:0000256" key="5">
    <source>
        <dbReference type="ARBA" id="ARBA00022833"/>
    </source>
</evidence>
<keyword evidence="5" id="KW-0862">Zinc</keyword>
<gene>
    <name evidence="13" type="ORF">NA56DRAFT_596842</name>
</gene>
<evidence type="ECO:0000256" key="6">
    <source>
        <dbReference type="ARBA" id="ARBA00023015"/>
    </source>
</evidence>
<dbReference type="InterPro" id="IPR033599">
    <property type="entry name" value="TAF1B/Rrn7"/>
</dbReference>
<evidence type="ECO:0000256" key="3">
    <source>
        <dbReference type="ARBA" id="ARBA00022723"/>
    </source>
</evidence>
<keyword evidence="3" id="KW-0479">Metal-binding</keyword>
<dbReference type="Proteomes" id="UP000235672">
    <property type="component" value="Unassembled WGS sequence"/>
</dbReference>
<feature type="domain" description="Rrn7/TAF1B N-terminal cyclin" evidence="11">
    <location>
        <begin position="88"/>
        <end position="222"/>
    </location>
</feature>
<dbReference type="GO" id="GO:0070860">
    <property type="term" value="C:RNA polymerase I core factor complex"/>
    <property type="evidence" value="ECO:0007669"/>
    <property type="project" value="InterPro"/>
</dbReference>
<name>A0A2J6QAA5_9HELO</name>
<dbReference type="InterPro" id="IPR048538">
    <property type="entry name" value="Rrn7_cyclin_C"/>
</dbReference>
<keyword evidence="8" id="KW-0804">Transcription</keyword>
<keyword evidence="6" id="KW-0805">Transcription regulation</keyword>
<evidence type="ECO:0000313" key="13">
    <source>
        <dbReference type="EMBL" id="PMD23191.1"/>
    </source>
</evidence>
<evidence type="ECO:0000256" key="9">
    <source>
        <dbReference type="ARBA" id="ARBA00023242"/>
    </source>
</evidence>